<dbReference type="InterPro" id="IPR007627">
    <property type="entry name" value="RNA_pol_sigma70_r2"/>
</dbReference>
<dbReference type="Pfam" id="PF08281">
    <property type="entry name" value="Sigma70_r4_2"/>
    <property type="match status" value="1"/>
</dbReference>
<keyword evidence="4" id="KW-0238">DNA-binding</keyword>
<evidence type="ECO:0000256" key="3">
    <source>
        <dbReference type="ARBA" id="ARBA00023082"/>
    </source>
</evidence>
<comment type="similarity">
    <text evidence="1">Belongs to the sigma-70 factor family. ECF subfamily.</text>
</comment>
<sequence length="164" mass="18791">MRQADEDDFQVYVSARMDRWRRTAYLLCRDWHLADDLVSVLVGKLYRHWREVAGADNRDAYAQTVMTRTWLDERRRPWRRREKVVDVLPDHGSDPTDPVVDRAGLDRLLASLGPRQRAVLVLRFYLDYSIEETAAILGVSTGTVKSQASRGLATLRSTASKMGA</sequence>
<dbReference type="InterPro" id="IPR013325">
    <property type="entry name" value="RNA_pol_sigma_r2"/>
</dbReference>
<gene>
    <name evidence="8" type="ORF">ACFOZ4_22555</name>
</gene>
<feature type="domain" description="RNA polymerase sigma-70 region 2" evidence="6">
    <location>
        <begin position="19"/>
        <end position="79"/>
    </location>
</feature>
<dbReference type="InterPro" id="IPR036388">
    <property type="entry name" value="WH-like_DNA-bd_sf"/>
</dbReference>
<keyword evidence="5" id="KW-0804">Transcription</keyword>
<keyword evidence="9" id="KW-1185">Reference proteome</keyword>
<dbReference type="NCBIfam" id="TIGR02937">
    <property type="entry name" value="sigma70-ECF"/>
    <property type="match status" value="1"/>
</dbReference>
<feature type="domain" description="RNA polymerase sigma factor 70 region 4 type 2" evidence="7">
    <location>
        <begin position="105"/>
        <end position="155"/>
    </location>
</feature>
<evidence type="ECO:0000259" key="6">
    <source>
        <dbReference type="Pfam" id="PF04542"/>
    </source>
</evidence>
<protein>
    <submittedName>
        <fullName evidence="8">SigE family RNA polymerase sigma factor</fullName>
    </submittedName>
</protein>
<dbReference type="Gene3D" id="1.10.1740.10">
    <property type="match status" value="1"/>
</dbReference>
<dbReference type="Pfam" id="PF04542">
    <property type="entry name" value="Sigma70_r2"/>
    <property type="match status" value="1"/>
</dbReference>
<evidence type="ECO:0000259" key="7">
    <source>
        <dbReference type="Pfam" id="PF08281"/>
    </source>
</evidence>
<organism evidence="8 9">
    <name type="scientific">Hamadaea flava</name>
    <dbReference type="NCBI Taxonomy" id="1742688"/>
    <lineage>
        <taxon>Bacteria</taxon>
        <taxon>Bacillati</taxon>
        <taxon>Actinomycetota</taxon>
        <taxon>Actinomycetes</taxon>
        <taxon>Micromonosporales</taxon>
        <taxon>Micromonosporaceae</taxon>
        <taxon>Hamadaea</taxon>
    </lineage>
</organism>
<evidence type="ECO:0000256" key="2">
    <source>
        <dbReference type="ARBA" id="ARBA00023015"/>
    </source>
</evidence>
<reference evidence="9" key="1">
    <citation type="journal article" date="2019" name="Int. J. Syst. Evol. Microbiol.">
        <title>The Global Catalogue of Microorganisms (GCM) 10K type strain sequencing project: providing services to taxonomists for standard genome sequencing and annotation.</title>
        <authorList>
            <consortium name="The Broad Institute Genomics Platform"/>
            <consortium name="The Broad Institute Genome Sequencing Center for Infectious Disease"/>
            <person name="Wu L."/>
            <person name="Ma J."/>
        </authorList>
    </citation>
    <scope>NUCLEOTIDE SEQUENCE [LARGE SCALE GENOMIC DNA]</scope>
    <source>
        <strain evidence="9">CGMCC 4.7289</strain>
    </source>
</reference>
<proteinExistence type="inferred from homology"/>
<dbReference type="SUPFAM" id="SSF88946">
    <property type="entry name" value="Sigma2 domain of RNA polymerase sigma factors"/>
    <property type="match status" value="1"/>
</dbReference>
<evidence type="ECO:0000256" key="4">
    <source>
        <dbReference type="ARBA" id="ARBA00023125"/>
    </source>
</evidence>
<dbReference type="Proteomes" id="UP001595816">
    <property type="component" value="Unassembled WGS sequence"/>
</dbReference>
<name>A0ABV8LQZ2_9ACTN</name>
<dbReference type="PANTHER" id="PTHR43133">
    <property type="entry name" value="RNA POLYMERASE ECF-TYPE SIGMA FACTO"/>
    <property type="match status" value="1"/>
</dbReference>
<dbReference type="InterPro" id="IPR014284">
    <property type="entry name" value="RNA_pol_sigma-70_dom"/>
</dbReference>
<dbReference type="InterPro" id="IPR039425">
    <property type="entry name" value="RNA_pol_sigma-70-like"/>
</dbReference>
<dbReference type="InterPro" id="IPR013324">
    <property type="entry name" value="RNA_pol_sigma_r3/r4-like"/>
</dbReference>
<evidence type="ECO:0000256" key="5">
    <source>
        <dbReference type="ARBA" id="ARBA00023163"/>
    </source>
</evidence>
<keyword evidence="3" id="KW-0731">Sigma factor</keyword>
<evidence type="ECO:0000256" key="1">
    <source>
        <dbReference type="ARBA" id="ARBA00010641"/>
    </source>
</evidence>
<dbReference type="EMBL" id="JBHSAY010000010">
    <property type="protein sequence ID" value="MFC4133402.1"/>
    <property type="molecule type" value="Genomic_DNA"/>
</dbReference>
<dbReference type="CDD" id="cd06171">
    <property type="entry name" value="Sigma70_r4"/>
    <property type="match status" value="1"/>
</dbReference>
<dbReference type="InterPro" id="IPR013249">
    <property type="entry name" value="RNA_pol_sigma70_r4_t2"/>
</dbReference>
<dbReference type="SUPFAM" id="SSF88659">
    <property type="entry name" value="Sigma3 and sigma4 domains of RNA polymerase sigma factors"/>
    <property type="match status" value="1"/>
</dbReference>
<dbReference type="PANTHER" id="PTHR43133:SF50">
    <property type="entry name" value="ECF RNA POLYMERASE SIGMA FACTOR SIGM"/>
    <property type="match status" value="1"/>
</dbReference>
<dbReference type="RefSeq" id="WP_253760802.1">
    <property type="nucleotide sequence ID" value="NZ_JAMZDZ010000001.1"/>
</dbReference>
<evidence type="ECO:0000313" key="9">
    <source>
        <dbReference type="Proteomes" id="UP001595816"/>
    </source>
</evidence>
<keyword evidence="2" id="KW-0805">Transcription regulation</keyword>
<dbReference type="Gene3D" id="1.10.10.10">
    <property type="entry name" value="Winged helix-like DNA-binding domain superfamily/Winged helix DNA-binding domain"/>
    <property type="match status" value="1"/>
</dbReference>
<evidence type="ECO:0000313" key="8">
    <source>
        <dbReference type="EMBL" id="MFC4133402.1"/>
    </source>
</evidence>
<comment type="caution">
    <text evidence="8">The sequence shown here is derived from an EMBL/GenBank/DDBJ whole genome shotgun (WGS) entry which is preliminary data.</text>
</comment>
<accession>A0ABV8LQZ2</accession>